<gene>
    <name evidence="4" type="ORF">HK14_03105</name>
</gene>
<comment type="caution">
    <text evidence="4">The sequence shown here is derived from an EMBL/GenBank/DDBJ whole genome shotgun (WGS) entry which is preliminary data.</text>
</comment>
<dbReference type="Proteomes" id="UP000196086">
    <property type="component" value="Unassembled WGS sequence"/>
</dbReference>
<name>A0A1Z5YW20_9PROT</name>
<feature type="domain" description="DUF2786" evidence="2">
    <location>
        <begin position="8"/>
        <end position="45"/>
    </location>
</feature>
<feature type="domain" description="DUF7168" evidence="3">
    <location>
        <begin position="69"/>
        <end position="193"/>
    </location>
</feature>
<accession>A0A1Z5YW20</accession>
<dbReference type="Pfam" id="PF10979">
    <property type="entry name" value="DUF2786"/>
    <property type="match status" value="1"/>
</dbReference>
<dbReference type="InterPro" id="IPR055592">
    <property type="entry name" value="DUF7168"/>
</dbReference>
<dbReference type="EMBL" id="JOMQ01000016">
    <property type="protein sequence ID" value="OUJ03168.1"/>
    <property type="molecule type" value="Genomic_DNA"/>
</dbReference>
<dbReference type="InterPro" id="IPR016868">
    <property type="entry name" value="Phage_B3_Orf5"/>
</dbReference>
<dbReference type="OrthoDB" id="7275531at2"/>
<sequence length="240" mass="26597">MNEDQKNKAMERLKKLLALSRSSNEHEAAAALSKAQELMRELSVSEDDLELTDYAAIEVDSFLVRPGHSIPVYVSLLRRLVSRAFGCDAIWDEQPAKYKLTWLGQRSKAEISAYSWTVLARLIKAKRAHYKFAAMLGTHTPGKREALADIYCEGWVSGVSQNILPAGLSDKEQRLLDLFVKQKFPHTTDAKRRGASLTGQDVNAAYSAGQKDGRKTHLHAGVQSTKRGQVGQTQYLGAPA</sequence>
<feature type="region of interest" description="Disordered" evidence="1">
    <location>
        <begin position="208"/>
        <end position="240"/>
    </location>
</feature>
<protein>
    <submittedName>
        <fullName evidence="4">Uncharacterized protein</fullName>
    </submittedName>
</protein>
<proteinExistence type="predicted"/>
<reference evidence="4 5" key="1">
    <citation type="submission" date="2014-06" db="EMBL/GenBank/DDBJ databases">
        <authorList>
            <person name="Ju J."/>
            <person name="Zhang J."/>
        </authorList>
    </citation>
    <scope>NUCLEOTIDE SEQUENCE [LARGE SCALE GENOMIC DNA]</scope>
    <source>
        <strain evidence="4 5">DsW_47</strain>
    </source>
</reference>
<dbReference type="Pfam" id="PF23771">
    <property type="entry name" value="DUF7168"/>
    <property type="match status" value="1"/>
</dbReference>
<evidence type="ECO:0000259" key="2">
    <source>
        <dbReference type="Pfam" id="PF10979"/>
    </source>
</evidence>
<dbReference type="RefSeq" id="WP_086650836.1">
    <property type="nucleotide sequence ID" value="NZ_JOMQ01000016.1"/>
</dbReference>
<organism evidence="4 5">
    <name type="scientific">Acetobacter cibinongensis</name>
    <dbReference type="NCBI Taxonomy" id="146475"/>
    <lineage>
        <taxon>Bacteria</taxon>
        <taxon>Pseudomonadati</taxon>
        <taxon>Pseudomonadota</taxon>
        <taxon>Alphaproteobacteria</taxon>
        <taxon>Acetobacterales</taxon>
        <taxon>Acetobacteraceae</taxon>
        <taxon>Acetobacter</taxon>
    </lineage>
</organism>
<feature type="compositionally biased region" description="Polar residues" evidence="1">
    <location>
        <begin position="222"/>
        <end position="240"/>
    </location>
</feature>
<evidence type="ECO:0000313" key="4">
    <source>
        <dbReference type="EMBL" id="OUJ03168.1"/>
    </source>
</evidence>
<dbReference type="AlphaFoldDB" id="A0A1Z5YW20"/>
<evidence type="ECO:0000256" key="1">
    <source>
        <dbReference type="SAM" id="MobiDB-lite"/>
    </source>
</evidence>
<dbReference type="InterPro" id="IPR024498">
    <property type="entry name" value="DUF2786"/>
</dbReference>
<evidence type="ECO:0000313" key="5">
    <source>
        <dbReference type="Proteomes" id="UP000196086"/>
    </source>
</evidence>
<dbReference type="PIRSF" id="PIRSF028111">
    <property type="entry name" value="UCP028111"/>
    <property type="match status" value="1"/>
</dbReference>
<evidence type="ECO:0000259" key="3">
    <source>
        <dbReference type="Pfam" id="PF23771"/>
    </source>
</evidence>